<protein>
    <submittedName>
        <fullName evidence="2">Uncharacterized protein</fullName>
    </submittedName>
</protein>
<reference evidence="2" key="1">
    <citation type="submission" date="2022-11" db="UniProtKB">
        <authorList>
            <consortium name="WormBaseParasite"/>
        </authorList>
    </citation>
    <scope>IDENTIFICATION</scope>
</reference>
<evidence type="ECO:0000313" key="2">
    <source>
        <dbReference type="WBParaSite" id="nRc.2.0.1.t26512-RA"/>
    </source>
</evidence>
<organism evidence="1 2">
    <name type="scientific">Romanomermis culicivorax</name>
    <name type="common">Nematode worm</name>
    <dbReference type="NCBI Taxonomy" id="13658"/>
    <lineage>
        <taxon>Eukaryota</taxon>
        <taxon>Metazoa</taxon>
        <taxon>Ecdysozoa</taxon>
        <taxon>Nematoda</taxon>
        <taxon>Enoplea</taxon>
        <taxon>Dorylaimia</taxon>
        <taxon>Mermithida</taxon>
        <taxon>Mermithoidea</taxon>
        <taxon>Mermithidae</taxon>
        <taxon>Romanomermis</taxon>
    </lineage>
</organism>
<sequence>VSCYNQSRTTFRKLSHTLEIGVADCAVWPTVAGGRLQHMADCSTWLNVPGGRIQHELLAALSCKLRKSEKWMRKMFRTIFHWAEMKHFIKNKL</sequence>
<accession>A0A915JKB1</accession>
<dbReference type="Proteomes" id="UP000887565">
    <property type="component" value="Unplaced"/>
</dbReference>
<keyword evidence="1" id="KW-1185">Reference proteome</keyword>
<name>A0A915JKB1_ROMCU</name>
<proteinExistence type="predicted"/>
<evidence type="ECO:0000313" key="1">
    <source>
        <dbReference type="Proteomes" id="UP000887565"/>
    </source>
</evidence>
<dbReference type="AlphaFoldDB" id="A0A915JKB1"/>
<dbReference type="WBParaSite" id="nRc.2.0.1.t26512-RA">
    <property type="protein sequence ID" value="nRc.2.0.1.t26512-RA"/>
    <property type="gene ID" value="nRc.2.0.1.g26512"/>
</dbReference>